<dbReference type="InterPro" id="IPR036719">
    <property type="entry name" value="Neuro-gated_channel_TM_sf"/>
</dbReference>
<keyword evidence="4" id="KW-1185">Reference proteome</keyword>
<evidence type="ECO:0000256" key="2">
    <source>
        <dbReference type="SAM" id="Phobius"/>
    </source>
</evidence>
<dbReference type="InterPro" id="IPR006201">
    <property type="entry name" value="Neur_channel"/>
</dbReference>
<keyword evidence="2" id="KW-0812">Transmembrane</keyword>
<evidence type="ECO:0008006" key="5">
    <source>
        <dbReference type="Google" id="ProtNLM"/>
    </source>
</evidence>
<sequence length="132" mass="14428">YFPFDVQQCILAACSPLLSSEEVVARAGEVPFFEVPSPMGNDEFDIKNVTVLTGNLTEFGEEKSEVYISIFMARLPLYYVVVLIVPTSLLSFIATAGFFGANNTDCIMNIGFSALLTITMLLDILSDIVPKS</sequence>
<gene>
    <name evidence="3" type="ORF">PMAYCL1PPCAC_23056</name>
</gene>
<reference evidence="4" key="1">
    <citation type="submission" date="2022-10" db="EMBL/GenBank/DDBJ databases">
        <title>Genome assembly of Pristionchus species.</title>
        <authorList>
            <person name="Yoshida K."/>
            <person name="Sommer R.J."/>
        </authorList>
    </citation>
    <scope>NUCLEOTIDE SEQUENCE [LARGE SCALE GENOMIC DNA]</scope>
    <source>
        <strain evidence="4">RS5460</strain>
    </source>
</reference>
<proteinExistence type="predicted"/>
<dbReference type="GO" id="GO:0016020">
    <property type="term" value="C:membrane"/>
    <property type="evidence" value="ECO:0007669"/>
    <property type="project" value="UniProtKB-SubCell"/>
</dbReference>
<accession>A0AAN5I728</accession>
<dbReference type="SUPFAM" id="SSF90112">
    <property type="entry name" value="Neurotransmitter-gated ion-channel transmembrane pore"/>
    <property type="match status" value="1"/>
</dbReference>
<evidence type="ECO:0000313" key="3">
    <source>
        <dbReference type="EMBL" id="GMR52861.1"/>
    </source>
</evidence>
<dbReference type="Gene3D" id="1.20.58.390">
    <property type="entry name" value="Neurotransmitter-gated ion-channel transmembrane domain"/>
    <property type="match status" value="1"/>
</dbReference>
<dbReference type="AlphaFoldDB" id="A0AAN5I728"/>
<dbReference type="EMBL" id="BTRK01000005">
    <property type="protein sequence ID" value="GMR52861.1"/>
    <property type="molecule type" value="Genomic_DNA"/>
</dbReference>
<feature type="transmembrane region" description="Helical" evidence="2">
    <location>
        <begin position="77"/>
        <end position="101"/>
    </location>
</feature>
<keyword evidence="2" id="KW-1133">Transmembrane helix</keyword>
<protein>
    <recommendedName>
        <fullName evidence="5">Transmembrane ion channel</fullName>
    </recommendedName>
</protein>
<dbReference type="InterPro" id="IPR038050">
    <property type="entry name" value="Neuro_actylchol_rec"/>
</dbReference>
<name>A0AAN5I728_9BILA</name>
<dbReference type="GO" id="GO:0005230">
    <property type="term" value="F:extracellular ligand-gated monoatomic ion channel activity"/>
    <property type="evidence" value="ECO:0007669"/>
    <property type="project" value="InterPro"/>
</dbReference>
<dbReference type="PANTHER" id="PTHR18945">
    <property type="entry name" value="NEUROTRANSMITTER GATED ION CHANNEL"/>
    <property type="match status" value="1"/>
</dbReference>
<dbReference type="GO" id="GO:0004888">
    <property type="term" value="F:transmembrane signaling receptor activity"/>
    <property type="evidence" value="ECO:0007669"/>
    <property type="project" value="InterPro"/>
</dbReference>
<evidence type="ECO:0000256" key="1">
    <source>
        <dbReference type="ARBA" id="ARBA00004141"/>
    </source>
</evidence>
<dbReference type="SUPFAM" id="SSF63712">
    <property type="entry name" value="Nicotinic receptor ligand binding domain-like"/>
    <property type="match status" value="1"/>
</dbReference>
<comment type="subcellular location">
    <subcellularLocation>
        <location evidence="1">Membrane</location>
        <topology evidence="1">Multi-pass membrane protein</topology>
    </subcellularLocation>
</comment>
<feature type="non-terminal residue" evidence="3">
    <location>
        <position position="1"/>
    </location>
</feature>
<dbReference type="Gene3D" id="2.70.170.10">
    <property type="entry name" value="Neurotransmitter-gated ion-channel ligand-binding domain"/>
    <property type="match status" value="1"/>
</dbReference>
<feature type="non-terminal residue" evidence="3">
    <location>
        <position position="132"/>
    </location>
</feature>
<dbReference type="Proteomes" id="UP001328107">
    <property type="component" value="Unassembled WGS sequence"/>
</dbReference>
<comment type="caution">
    <text evidence="3">The sequence shown here is derived from an EMBL/GenBank/DDBJ whole genome shotgun (WGS) entry which is preliminary data.</text>
</comment>
<evidence type="ECO:0000313" key="4">
    <source>
        <dbReference type="Proteomes" id="UP001328107"/>
    </source>
</evidence>
<feature type="transmembrane region" description="Helical" evidence="2">
    <location>
        <begin position="107"/>
        <end position="125"/>
    </location>
</feature>
<dbReference type="InterPro" id="IPR036734">
    <property type="entry name" value="Neur_chan_lig-bd_sf"/>
</dbReference>
<keyword evidence="2" id="KW-0472">Membrane</keyword>
<organism evidence="3 4">
    <name type="scientific">Pristionchus mayeri</name>
    <dbReference type="NCBI Taxonomy" id="1317129"/>
    <lineage>
        <taxon>Eukaryota</taxon>
        <taxon>Metazoa</taxon>
        <taxon>Ecdysozoa</taxon>
        <taxon>Nematoda</taxon>
        <taxon>Chromadorea</taxon>
        <taxon>Rhabditida</taxon>
        <taxon>Rhabditina</taxon>
        <taxon>Diplogasteromorpha</taxon>
        <taxon>Diplogasteroidea</taxon>
        <taxon>Neodiplogasteridae</taxon>
        <taxon>Pristionchus</taxon>
    </lineage>
</organism>